<dbReference type="Proteomes" id="UP000012149">
    <property type="component" value="Unassembled WGS sequence"/>
</dbReference>
<proteinExistence type="predicted"/>
<reference evidence="1 2" key="1">
    <citation type="submission" date="2013-01" db="EMBL/GenBank/DDBJ databases">
        <authorList>
            <person name="Harkins D.M."/>
            <person name="Durkin A.S."/>
            <person name="Brinkac L.M."/>
            <person name="Haft D.H."/>
            <person name="Selengut J.D."/>
            <person name="Sanka R."/>
            <person name="DePew J."/>
            <person name="Purushe J."/>
            <person name="Matthias M.A."/>
            <person name="Vinetz J.M."/>
            <person name="Sutton G.G."/>
            <person name="Nierman W.C."/>
            <person name="Fouts D.E."/>
        </authorList>
    </citation>
    <scope>NUCLEOTIDE SEQUENCE [LARGE SCALE GENOMIC DNA]</scope>
    <source>
        <strain evidence="1 2">CBC1416</strain>
    </source>
</reference>
<protein>
    <submittedName>
        <fullName evidence="1">Uncharacterized protein</fullName>
    </submittedName>
</protein>
<accession>M6VPT8</accession>
<comment type="caution">
    <text evidence="1">The sequence shown here is derived from an EMBL/GenBank/DDBJ whole genome shotgun (WGS) entry which is preliminary data.</text>
</comment>
<evidence type="ECO:0000313" key="1">
    <source>
        <dbReference type="EMBL" id="EMO57151.1"/>
    </source>
</evidence>
<dbReference type="AlphaFoldDB" id="M6VPT8"/>
<gene>
    <name evidence="1" type="ORF">LEP1GSC161_1396</name>
</gene>
<organism evidence="1 2">
    <name type="scientific">Leptospira santarosai str. CBC1416</name>
    <dbReference type="NCBI Taxonomy" id="1193059"/>
    <lineage>
        <taxon>Bacteria</taxon>
        <taxon>Pseudomonadati</taxon>
        <taxon>Spirochaetota</taxon>
        <taxon>Spirochaetia</taxon>
        <taxon>Leptospirales</taxon>
        <taxon>Leptospiraceae</taxon>
        <taxon>Leptospira</taxon>
    </lineage>
</organism>
<sequence length="48" mass="5947">MIVLEFLDLSHEKFLIYLPNEWIYWSWKVAKQFFHFAPLLAIPLLYDF</sequence>
<dbReference type="EMBL" id="AKWE02000129">
    <property type="protein sequence ID" value="EMO57151.1"/>
    <property type="molecule type" value="Genomic_DNA"/>
</dbReference>
<evidence type="ECO:0000313" key="2">
    <source>
        <dbReference type="Proteomes" id="UP000012149"/>
    </source>
</evidence>
<name>M6VPT8_9LEPT</name>